<organism evidence="2 3">
    <name type="scientific">Accipiter nisus</name>
    <name type="common">Eurasian sparrowhawk</name>
    <dbReference type="NCBI Taxonomy" id="211598"/>
    <lineage>
        <taxon>Eukaryota</taxon>
        <taxon>Metazoa</taxon>
        <taxon>Chordata</taxon>
        <taxon>Craniata</taxon>
        <taxon>Vertebrata</taxon>
        <taxon>Euteleostomi</taxon>
        <taxon>Archelosauria</taxon>
        <taxon>Archosauria</taxon>
        <taxon>Dinosauria</taxon>
        <taxon>Saurischia</taxon>
        <taxon>Theropoda</taxon>
        <taxon>Coelurosauria</taxon>
        <taxon>Aves</taxon>
        <taxon>Neognathae</taxon>
        <taxon>Neoaves</taxon>
        <taxon>Telluraves</taxon>
        <taxon>Accipitrimorphae</taxon>
        <taxon>Accipitriformes</taxon>
        <taxon>Accipitridae</taxon>
        <taxon>Accipitrinae</taxon>
        <taxon>Accipiter</taxon>
    </lineage>
</organism>
<feature type="region of interest" description="Disordered" evidence="1">
    <location>
        <begin position="69"/>
        <end position="158"/>
    </location>
</feature>
<sequence>RLGYGVKYSRYLEGASAQDSGSLVFGHVGGSDPLLVRLLPLSRGKDFHVLLSLLGKADQCCTSAAPITEASRSCLSPPRPPQPQPPPNRASPGPSGAVEPRGHPPPPRSPGPPGLHPPPHHRSRPRQSCGRKTDVEHRTEPGRPRPVPSRRLPPLPTPGLTCPRCQTCCLLTAFLPAGSKRTTSGGSPGRHRKRRYRGDAAPCRSLPGRRFVAVETSERRGVTAAPVTAAAVAGPGGGGGGGGGGGPARYSPATRELLRGNGGAGLRPGQAARPPLAAAGEEPASNRGGTEGTGRPEFSKPPSSPLGLGRGVGRGSGGGGGWAPVPVPRPLPTAVFRQTSCFSAMMEESKLTPFQRRHLMDRVKRGDTLPLQCHPTSSKEPAPAAPAFFPPVCQPCRLSAKPHLRPAEVCQAGDAYTREKFKPRARRDLEKEKQRLQNILATGKDVVEHKAKQIQGQTKEEEIPEPDRFEELVNEIQERREFLAEMEALGQGKKYQRIVLTEISQKMREMEIIDKKRSEEMKEIMTKDFPGGNKSNPDD</sequence>
<dbReference type="Proteomes" id="UP000694541">
    <property type="component" value="Unplaced"/>
</dbReference>
<feature type="compositionally biased region" description="Gly residues" evidence="1">
    <location>
        <begin position="308"/>
        <end position="322"/>
    </location>
</feature>
<feature type="region of interest" description="Disordered" evidence="1">
    <location>
        <begin position="232"/>
        <end position="328"/>
    </location>
</feature>
<reference evidence="2" key="2">
    <citation type="submission" date="2025-09" db="UniProtKB">
        <authorList>
            <consortium name="Ensembl"/>
        </authorList>
    </citation>
    <scope>IDENTIFICATION</scope>
</reference>
<dbReference type="AlphaFoldDB" id="A0A8B9RVA1"/>
<evidence type="ECO:0000313" key="2">
    <source>
        <dbReference type="Ensembl" id="ENSANIP00000011557.1"/>
    </source>
</evidence>
<evidence type="ECO:0000313" key="3">
    <source>
        <dbReference type="Proteomes" id="UP000694541"/>
    </source>
</evidence>
<feature type="compositionally biased region" description="Gly residues" evidence="1">
    <location>
        <begin position="234"/>
        <end position="247"/>
    </location>
</feature>
<feature type="region of interest" description="Disordered" evidence="1">
    <location>
        <begin position="517"/>
        <end position="539"/>
    </location>
</feature>
<feature type="compositionally biased region" description="Pro residues" evidence="1">
    <location>
        <begin position="77"/>
        <end position="89"/>
    </location>
</feature>
<name>A0A8B9RVA1_9AVES</name>
<accession>A0A8B9RVA1</accession>
<reference evidence="2" key="1">
    <citation type="submission" date="2025-08" db="UniProtKB">
        <authorList>
            <consortium name="Ensembl"/>
        </authorList>
    </citation>
    <scope>IDENTIFICATION</scope>
</reference>
<proteinExistence type="predicted"/>
<feature type="region of interest" description="Disordered" evidence="1">
    <location>
        <begin position="178"/>
        <end position="203"/>
    </location>
</feature>
<keyword evidence="3" id="KW-1185">Reference proteome</keyword>
<feature type="compositionally biased region" description="Basic and acidic residues" evidence="1">
    <location>
        <begin position="131"/>
        <end position="143"/>
    </location>
</feature>
<feature type="compositionally biased region" description="Pro residues" evidence="1">
    <location>
        <begin position="144"/>
        <end position="157"/>
    </location>
</feature>
<feature type="compositionally biased region" description="Basic and acidic residues" evidence="1">
    <location>
        <begin position="517"/>
        <end position="526"/>
    </location>
</feature>
<protein>
    <submittedName>
        <fullName evidence="2">Uncharacterized protein</fullName>
    </submittedName>
</protein>
<dbReference type="PANTHER" id="PTHR28348">
    <property type="entry name" value="UPF0193 PROTEIN EVG1"/>
    <property type="match status" value="1"/>
</dbReference>
<feature type="compositionally biased region" description="Pro residues" evidence="1">
    <location>
        <begin position="103"/>
        <end position="117"/>
    </location>
</feature>
<dbReference type="Pfam" id="PF05250">
    <property type="entry name" value="UPF0193"/>
    <property type="match status" value="1"/>
</dbReference>
<dbReference type="InterPro" id="IPR007914">
    <property type="entry name" value="UPF0193"/>
</dbReference>
<evidence type="ECO:0000256" key="1">
    <source>
        <dbReference type="SAM" id="MobiDB-lite"/>
    </source>
</evidence>
<dbReference type="Ensembl" id="ENSANIT00000011954.1">
    <property type="protein sequence ID" value="ENSANIP00000011557.1"/>
    <property type="gene ID" value="ENSANIG00000007819.1"/>
</dbReference>
<dbReference type="PANTHER" id="PTHR28348:SF1">
    <property type="entry name" value="UPF0193 PROTEIN EVG1"/>
    <property type="match status" value="1"/>
</dbReference>